<accession>A0A8C5NHG8</accession>
<reference evidence="1" key="1">
    <citation type="submission" date="2020-06" db="EMBL/GenBank/DDBJ databases">
        <authorList>
            <consortium name="Wellcome Sanger Institute Data Sharing"/>
        </authorList>
    </citation>
    <scope>NUCLEOTIDE SEQUENCE [LARGE SCALE GENOMIC DNA]</scope>
</reference>
<protein>
    <submittedName>
        <fullName evidence="1">Uncharacterized protein</fullName>
    </submittedName>
</protein>
<evidence type="ECO:0000313" key="1">
    <source>
        <dbReference type="Ensembl" id="ENSGWIP00000055428.1"/>
    </source>
</evidence>
<reference evidence="1" key="2">
    <citation type="submission" date="2025-08" db="UniProtKB">
        <authorList>
            <consortium name="Ensembl"/>
        </authorList>
    </citation>
    <scope>IDENTIFICATION</scope>
</reference>
<dbReference type="Proteomes" id="UP000694680">
    <property type="component" value="Chromosome 24"/>
</dbReference>
<dbReference type="PANTHER" id="PTHR31751:SF42">
    <property type="entry name" value="PROTEIN CBG10204"/>
    <property type="match status" value="1"/>
</dbReference>
<evidence type="ECO:0000313" key="2">
    <source>
        <dbReference type="Proteomes" id="UP000694680"/>
    </source>
</evidence>
<reference evidence="1" key="3">
    <citation type="submission" date="2025-09" db="UniProtKB">
        <authorList>
            <consortium name="Ensembl"/>
        </authorList>
    </citation>
    <scope>IDENTIFICATION</scope>
</reference>
<dbReference type="AlphaFoldDB" id="A0A8C5NHG8"/>
<organism evidence="1 2">
    <name type="scientific">Gouania willdenowi</name>
    <name type="common">Blunt-snouted clingfish</name>
    <name type="synonym">Lepadogaster willdenowi</name>
    <dbReference type="NCBI Taxonomy" id="441366"/>
    <lineage>
        <taxon>Eukaryota</taxon>
        <taxon>Metazoa</taxon>
        <taxon>Chordata</taxon>
        <taxon>Craniata</taxon>
        <taxon>Vertebrata</taxon>
        <taxon>Euteleostomi</taxon>
        <taxon>Actinopterygii</taxon>
        <taxon>Neopterygii</taxon>
        <taxon>Teleostei</taxon>
        <taxon>Neoteleostei</taxon>
        <taxon>Acanthomorphata</taxon>
        <taxon>Ovalentaria</taxon>
        <taxon>Blenniimorphae</taxon>
        <taxon>Blenniiformes</taxon>
        <taxon>Gobiesocoidei</taxon>
        <taxon>Gobiesocidae</taxon>
        <taxon>Gobiesocinae</taxon>
        <taxon>Gouania</taxon>
    </lineage>
</organism>
<sequence length="501" mass="56883">FIFYRNVPTSVGKVIFVRAKHRLQTFAFKETAPKRVALRSTLEKGSAVASETLDTSLSSIEAAYDSTFLPLSGSTSSSSDVSVTADQQGDWSERKWIVNESALMELFTTCHTCGVAIEEKTTVSNGSMIKVEWTCLNQHKGMWRSCPEVRGMPENNLVSSAAIIFTGTTETEIKEWADLINLQLPKKTSYYALQSTYLIPVVHQAYTDMQELILSELQETACSGGHTDIGGDARSDSPGYSAKYTTYSFMDDLTKKIIMSDLIQVSEASSSPTMEAVGFRRGLDCLLDSGVCVDVVTTDRHPSIQKIMREPYPNLRHQFDPWHVAKGIISSKKKENQDLQPWVKSLGNHFWWSCSSCGGDEKVERRWTSILHHVCGIHRWEDDGQEYQCYHEDLDEEQQRRKKWLANDCSAYNALKAVVLDKYLLKDLNQLTLFKHTGGLEVFHSSMLKYAEKRRHYSYVTMQARIQLSVLDHNHNVGRQHDSTEFGEYSRYSTSWPLPLF</sequence>
<keyword evidence="2" id="KW-1185">Reference proteome</keyword>
<dbReference type="PANTHER" id="PTHR31751">
    <property type="entry name" value="SI:CH211-108C17.2-RELATED-RELATED"/>
    <property type="match status" value="1"/>
</dbReference>
<dbReference type="Ensembl" id="ENSGWIT00000059684.1">
    <property type="protein sequence ID" value="ENSGWIP00000055428.1"/>
    <property type="gene ID" value="ENSGWIG00000026369.1"/>
</dbReference>
<name>A0A8C5NHG8_GOUWI</name>
<proteinExistence type="predicted"/>